<dbReference type="OrthoDB" id="9803970at2"/>
<keyword evidence="3" id="KW-0805">Transcription regulation</keyword>
<dbReference type="GO" id="GO:0005524">
    <property type="term" value="F:ATP binding"/>
    <property type="evidence" value="ECO:0007669"/>
    <property type="project" value="UniProtKB-KW"/>
</dbReference>
<dbReference type="CDD" id="cd00009">
    <property type="entry name" value="AAA"/>
    <property type="match status" value="1"/>
</dbReference>
<dbReference type="SMART" id="SM00382">
    <property type="entry name" value="AAA"/>
    <property type="match status" value="1"/>
</dbReference>
<dbReference type="GO" id="GO:0006355">
    <property type="term" value="P:regulation of DNA-templated transcription"/>
    <property type="evidence" value="ECO:0007669"/>
    <property type="project" value="InterPro"/>
</dbReference>
<evidence type="ECO:0000256" key="2">
    <source>
        <dbReference type="ARBA" id="ARBA00022840"/>
    </source>
</evidence>
<dbReference type="PANTHER" id="PTHR32071:SF57">
    <property type="entry name" value="C4-DICARBOXYLATE TRANSPORT TRANSCRIPTIONAL REGULATORY PROTEIN DCTD"/>
    <property type="match status" value="1"/>
</dbReference>
<dbReference type="Pfam" id="PF00158">
    <property type="entry name" value="Sigma54_activat"/>
    <property type="match status" value="1"/>
</dbReference>
<dbReference type="InterPro" id="IPR027417">
    <property type="entry name" value="P-loop_NTPase"/>
</dbReference>
<dbReference type="Pfam" id="PF25601">
    <property type="entry name" value="AAA_lid_14"/>
    <property type="match status" value="1"/>
</dbReference>
<evidence type="ECO:0000313" key="8">
    <source>
        <dbReference type="Proteomes" id="UP000283442"/>
    </source>
</evidence>
<comment type="caution">
    <text evidence="7">The sequence shown here is derived from an EMBL/GenBank/DDBJ whole genome shotgun (WGS) entry which is preliminary data.</text>
</comment>
<dbReference type="Proteomes" id="UP000283442">
    <property type="component" value="Unassembled WGS sequence"/>
</dbReference>
<evidence type="ECO:0000256" key="1">
    <source>
        <dbReference type="ARBA" id="ARBA00022741"/>
    </source>
</evidence>
<dbReference type="InterPro" id="IPR058031">
    <property type="entry name" value="AAA_lid_NorR"/>
</dbReference>
<dbReference type="InterPro" id="IPR025944">
    <property type="entry name" value="Sigma_54_int_dom_CS"/>
</dbReference>
<keyword evidence="5" id="KW-0175">Coiled coil</keyword>
<protein>
    <submittedName>
        <fullName evidence="7">AAA family ATPase</fullName>
    </submittedName>
</protein>
<dbReference type="InterPro" id="IPR003593">
    <property type="entry name" value="AAA+_ATPase"/>
</dbReference>
<dbReference type="FunFam" id="3.40.50.300:FF:000006">
    <property type="entry name" value="DNA-binding transcriptional regulator NtrC"/>
    <property type="match status" value="1"/>
</dbReference>
<keyword evidence="4" id="KW-0804">Transcription</keyword>
<evidence type="ECO:0000259" key="6">
    <source>
        <dbReference type="PROSITE" id="PS50045"/>
    </source>
</evidence>
<evidence type="ECO:0000313" key="7">
    <source>
        <dbReference type="EMBL" id="RHF50849.1"/>
    </source>
</evidence>
<dbReference type="RefSeq" id="WP_118176512.1">
    <property type="nucleotide sequence ID" value="NZ_JAQEAO010000007.1"/>
</dbReference>
<evidence type="ECO:0000256" key="3">
    <source>
        <dbReference type="ARBA" id="ARBA00023015"/>
    </source>
</evidence>
<dbReference type="Gene3D" id="3.40.50.300">
    <property type="entry name" value="P-loop containing nucleotide triphosphate hydrolases"/>
    <property type="match status" value="1"/>
</dbReference>
<feature type="coiled-coil region" evidence="5">
    <location>
        <begin position="191"/>
        <end position="218"/>
    </location>
</feature>
<name>A0A414NV44_9FIRM</name>
<dbReference type="SUPFAM" id="SSF52540">
    <property type="entry name" value="P-loop containing nucleoside triphosphate hydrolases"/>
    <property type="match status" value="1"/>
</dbReference>
<gene>
    <name evidence="7" type="ORF">DW674_09420</name>
</gene>
<evidence type="ECO:0000256" key="5">
    <source>
        <dbReference type="SAM" id="Coils"/>
    </source>
</evidence>
<keyword evidence="1" id="KW-0547">Nucleotide-binding</keyword>
<dbReference type="InterPro" id="IPR002078">
    <property type="entry name" value="Sigma_54_int"/>
</dbReference>
<dbReference type="AlphaFoldDB" id="A0A414NV44"/>
<dbReference type="Gene3D" id="1.10.8.60">
    <property type="match status" value="1"/>
</dbReference>
<dbReference type="PROSITE" id="PS50045">
    <property type="entry name" value="SIGMA54_INTERACT_4"/>
    <property type="match status" value="1"/>
</dbReference>
<keyword evidence="2" id="KW-0067">ATP-binding</keyword>
<dbReference type="EMBL" id="QRHE01000010">
    <property type="protein sequence ID" value="RHF50849.1"/>
    <property type="molecule type" value="Genomic_DNA"/>
</dbReference>
<feature type="domain" description="Sigma-54 factor interaction" evidence="6">
    <location>
        <begin position="237"/>
        <end position="468"/>
    </location>
</feature>
<evidence type="ECO:0000256" key="4">
    <source>
        <dbReference type="ARBA" id="ARBA00023163"/>
    </source>
</evidence>
<organism evidence="7 8">
    <name type="scientific">Mitsuokella multacida</name>
    <dbReference type="NCBI Taxonomy" id="52226"/>
    <lineage>
        <taxon>Bacteria</taxon>
        <taxon>Bacillati</taxon>
        <taxon>Bacillota</taxon>
        <taxon>Negativicutes</taxon>
        <taxon>Selenomonadales</taxon>
        <taxon>Selenomonadaceae</taxon>
        <taxon>Mitsuokella</taxon>
    </lineage>
</organism>
<dbReference type="PROSITE" id="PS00688">
    <property type="entry name" value="SIGMA54_INTERACT_3"/>
    <property type="match status" value="1"/>
</dbReference>
<dbReference type="PANTHER" id="PTHR32071">
    <property type="entry name" value="TRANSCRIPTIONAL REGULATORY PROTEIN"/>
    <property type="match status" value="1"/>
</dbReference>
<reference evidence="7 8" key="1">
    <citation type="submission" date="2018-08" db="EMBL/GenBank/DDBJ databases">
        <title>A genome reference for cultivated species of the human gut microbiota.</title>
        <authorList>
            <person name="Zou Y."/>
            <person name="Xue W."/>
            <person name="Luo G."/>
        </authorList>
    </citation>
    <scope>NUCLEOTIDE SEQUENCE [LARGE SCALE GENOMIC DNA]</scope>
    <source>
        <strain evidence="7 8">AM25-21AC</strain>
    </source>
</reference>
<sequence length="578" mass="64710">MKHIALIALGRDTSYCCREQLHRLLDNRINISNYYVEGNLPQRIKADFAIFTSRLAYQKAHTHLSQGVPYLISRRSINYHEVDKLFELPAGTNVLLVNDCLQSANDTISLLQTLGIDHLNYYAFAPGMDDPKVAKVAVTPGESRFVPPAIEKIVDIKTRLIDITSLGEMLSRMRILDHYADFLSAQYVRDIIQLIDKNQRYKNRAAQLEQELSRVESSRSHQSPDVNLQAVYHFDDVLGSAPSLLSAIRIAKRFADSDSTVLIQAQSGTGKELMAQSIHNASGRANGPFVAVNFAAITESLLDSELFGYVEGAFTGASRHGASGLFERANHGTIFLDEIGDAPLSFQVKLLRVLQEREIRRVGSAVPIHIDVRIIAATNQDLKELVRQGRFREDLYYRLSVLPLTLPPLAERKEDIPVLVSTFLQSFFLDMGVRETREWMEGILPILLQYSWPGNIRELQNVVEYLANVCDGNPRPEDLPPNFSAAIASVRNRQGKQTVGGETLKTVVMRELAIAARIGQHLGRRSLARNLEVPESQIRHVCQELVTEGEIVLKPGRGGIQLKRSWSEILSADEDALQ</sequence>
<proteinExistence type="predicted"/>
<accession>A0A414NV44</accession>